<dbReference type="EMBL" id="JAUKPO010000001">
    <property type="protein sequence ID" value="MDO1444854.1"/>
    <property type="molecule type" value="Genomic_DNA"/>
</dbReference>
<feature type="domain" description="DUF418" evidence="2">
    <location>
        <begin position="248"/>
        <end position="412"/>
    </location>
</feature>
<gene>
    <name evidence="3" type="ORF">Q0590_01260</name>
</gene>
<evidence type="ECO:0000259" key="2">
    <source>
        <dbReference type="Pfam" id="PF04235"/>
    </source>
</evidence>
<keyword evidence="1" id="KW-1133">Transmembrane helix</keyword>
<evidence type="ECO:0000313" key="4">
    <source>
        <dbReference type="Proteomes" id="UP001168528"/>
    </source>
</evidence>
<accession>A0ABT8QYE4</accession>
<organism evidence="3 4">
    <name type="scientific">Rhodocytophaga aerolata</name>
    <dbReference type="NCBI Taxonomy" id="455078"/>
    <lineage>
        <taxon>Bacteria</taxon>
        <taxon>Pseudomonadati</taxon>
        <taxon>Bacteroidota</taxon>
        <taxon>Cytophagia</taxon>
        <taxon>Cytophagales</taxon>
        <taxon>Rhodocytophagaceae</taxon>
        <taxon>Rhodocytophaga</taxon>
    </lineage>
</organism>
<keyword evidence="4" id="KW-1185">Reference proteome</keyword>
<name>A0ABT8QYE4_9BACT</name>
<feature type="transmembrane region" description="Helical" evidence="1">
    <location>
        <begin position="233"/>
        <end position="249"/>
    </location>
</feature>
<feature type="transmembrane region" description="Helical" evidence="1">
    <location>
        <begin position="369"/>
        <end position="388"/>
    </location>
</feature>
<dbReference type="PANTHER" id="PTHR30590">
    <property type="entry name" value="INNER MEMBRANE PROTEIN"/>
    <property type="match status" value="1"/>
</dbReference>
<proteinExistence type="predicted"/>
<feature type="transmembrane region" description="Helical" evidence="1">
    <location>
        <begin position="133"/>
        <end position="150"/>
    </location>
</feature>
<feature type="transmembrane region" description="Helical" evidence="1">
    <location>
        <begin position="107"/>
        <end position="127"/>
    </location>
</feature>
<feature type="transmembrane region" description="Helical" evidence="1">
    <location>
        <begin position="270"/>
        <end position="291"/>
    </location>
</feature>
<evidence type="ECO:0000256" key="1">
    <source>
        <dbReference type="SAM" id="Phobius"/>
    </source>
</evidence>
<dbReference type="Pfam" id="PF04235">
    <property type="entry name" value="DUF418"/>
    <property type="match status" value="1"/>
</dbReference>
<keyword evidence="1" id="KW-0812">Transmembrane</keyword>
<keyword evidence="1" id="KW-0472">Membrane</keyword>
<dbReference type="InterPro" id="IPR052529">
    <property type="entry name" value="Bact_Transport_Assoc"/>
</dbReference>
<reference evidence="3" key="1">
    <citation type="submission" date="2023-07" db="EMBL/GenBank/DDBJ databases">
        <title>The genome sequence of Rhodocytophaga aerolata KACC 12507.</title>
        <authorList>
            <person name="Zhang X."/>
        </authorList>
    </citation>
    <scope>NUCLEOTIDE SEQUENCE</scope>
    <source>
        <strain evidence="3">KACC 12507</strain>
    </source>
</reference>
<feature type="transmembrane region" description="Helical" evidence="1">
    <location>
        <begin position="346"/>
        <end position="363"/>
    </location>
</feature>
<dbReference type="RefSeq" id="WP_302035656.1">
    <property type="nucleotide sequence ID" value="NZ_JAUKPO010000001.1"/>
</dbReference>
<feature type="transmembrane region" description="Helical" evidence="1">
    <location>
        <begin position="26"/>
        <end position="45"/>
    </location>
</feature>
<dbReference type="PANTHER" id="PTHR30590:SF2">
    <property type="entry name" value="INNER MEMBRANE PROTEIN"/>
    <property type="match status" value="1"/>
</dbReference>
<feature type="transmembrane region" description="Helical" evidence="1">
    <location>
        <begin position="303"/>
        <end position="325"/>
    </location>
</feature>
<sequence length="426" mass="47938">MSTQTITSVVSTPIIPVRQAKDRIQVIDVLRGFALAGILFAHLSNEFSAGMLPQRIYETMMSHPANMAVIIISNIFVQGKFYTIFSFLFGLSFALQLSSAREKGGHFLGRYAWRLLILGAIGLIHHLHWRGDILTIYVILGFVMLLFRNLPDKSLLLISLLLVLNLPGRLTNLYEAITAGPAPAQAQVEAENKQREAQAENYYDFIKNASYVRTLQENFVAFADKMKFQVESGRIYMTLGFFLMGMYAGRRRLFEQLPDNKPFFKKIFKYTGLLTLGLILLACGLFLTPLMKDNPYANAVGGFIFDTGSTALTLFYIAGISLLFFRKTWTKRLAQLAPVGKMALTSYLIQTAFGLLIFQSYGLNLLGEIGVAAATALTIPIFFLQVVFSKWWLTKYQYGPVEWLWRSLTYLKVQPLAKPSLEVPAP</sequence>
<dbReference type="Proteomes" id="UP001168528">
    <property type="component" value="Unassembled WGS sequence"/>
</dbReference>
<dbReference type="InterPro" id="IPR007349">
    <property type="entry name" value="DUF418"/>
</dbReference>
<feature type="transmembrane region" description="Helical" evidence="1">
    <location>
        <begin position="65"/>
        <end position="95"/>
    </location>
</feature>
<comment type="caution">
    <text evidence="3">The sequence shown here is derived from an EMBL/GenBank/DDBJ whole genome shotgun (WGS) entry which is preliminary data.</text>
</comment>
<protein>
    <submittedName>
        <fullName evidence="3">DUF418 domain-containing protein</fullName>
    </submittedName>
</protein>
<evidence type="ECO:0000313" key="3">
    <source>
        <dbReference type="EMBL" id="MDO1444854.1"/>
    </source>
</evidence>
<feature type="transmembrane region" description="Helical" evidence="1">
    <location>
        <begin position="155"/>
        <end position="174"/>
    </location>
</feature>